<name>A0A8H8NZQ9_9AGAM</name>
<reference evidence="2" key="1">
    <citation type="submission" date="2020-05" db="EMBL/GenBank/DDBJ databases">
        <title>Evolutionary and genomic comparisons of hybrid uninucleate and nonhybrid Rhizoctonia fungi.</title>
        <authorList>
            <person name="Li C."/>
            <person name="Chen X."/>
        </authorList>
    </citation>
    <scope>NUCLEOTIDE SEQUENCE</scope>
    <source>
        <strain evidence="2">AG-1 IA</strain>
    </source>
</reference>
<feature type="compositionally biased region" description="Low complexity" evidence="1">
    <location>
        <begin position="184"/>
        <end position="193"/>
    </location>
</feature>
<feature type="region of interest" description="Disordered" evidence="1">
    <location>
        <begin position="1119"/>
        <end position="1155"/>
    </location>
</feature>
<sequence>MTLPAPLSTLSVYVKVGHTTAKCSACCDEFGKPLSFSKNGVRKHLDSATHLANVKTLTNVRTKRTIQQPKSTPPRQSIRPRAEVDVEDITLGFWNAPSLVPQPELPSVSRKDFLSVFQCLSTPQDAPATNDELASTGNDLFDDCITHGQPTPNQPGLASDCERQSELGDFGSDSEEEGQPFHASSTSSTTRTRYQTQPNPSPDEWFPYASFAMWAILEFARATGGQNIPTLSALRKTQDKLKAQVGDPTHRHVSPSGTAFHLNKISETLKQDMANPHLRPHMNFIPHAEGRYMSQAWHAFKMVHDVSDHVLTPSVRSGGRIYYVNELARRKNDYFLPLRWITYGPLKELYAIGYHTTESPSGLLVCSDKRMTVKVSTFLETFPEMLQRGAVPVFSAKMPHPLRTVAGSRPVYSIPLIIFMDDASGNTLKQWNKHWSCYLSNASLPRKVLQAEYNVRFVATSPHATPLELMHGIRNSIDAVCRLAFDCLNKEEVFIRPFPLFWAGDNPMQAEHCSSSGLASNKFCRTCEVGGNTNFKLSIVGYCSLFEPGVTRSAIKTRKLIEERLDMVLKPRMIQKVKDHVSDLGIKDPIAQPLIDWLLTLGKDLLKPDDSGVRQTAQEVKNMLKVEVATARKVGFMNPLLDMEGLGGDIHLDTPTEILHTILLGVVKYFWAQSVFVLEKDKKLSLLESRLASVNTAGLDIPELNAAYICQYRGSLVGRHFKAIVQVIPFVMYDLFAGNRHLISAWLLLGRMTSMLWYTAIDDIDAYTNELRDLIQDFLLVTASCSPSIMILKPKFHFLVHLPGFIQRFGPALLFSTKRFESFNGVFRAALTFSNRQAPSRDIARRFANIERAKHICSGGFWKEGGEWVCASPAIRAYPAKSTVFRSVRTRANPNVIPWMELVQGVGASHLEAPGGCDNHYIQAVSMVSQSGDTVRAGSNILLQDQSFGHVRAIFVHHFTNGDTVDYVLIERYILAEQKHPLLDMPMVSRSGTLAYVPAVEVECLVNLQHDCATSQKCKCTKVTYEIQERERMSKALLRVNHSDQVQFIINIHALHNSLQLRRAISPELHLRKTLSLNKEEIFSTAVEKMKNNRAEKARIAAAKKAAKAMVEEVVRGTGAGAVGDTGNGGDTGDTGEAPEMVIEAPPRKRKRNQGAEYLLAHVHNP</sequence>
<dbReference type="PANTHER" id="PTHR31912">
    <property type="entry name" value="IP13529P"/>
    <property type="match status" value="1"/>
</dbReference>
<organism evidence="2 3">
    <name type="scientific">Rhizoctonia solani</name>
    <dbReference type="NCBI Taxonomy" id="456999"/>
    <lineage>
        <taxon>Eukaryota</taxon>
        <taxon>Fungi</taxon>
        <taxon>Dikarya</taxon>
        <taxon>Basidiomycota</taxon>
        <taxon>Agaricomycotina</taxon>
        <taxon>Agaricomycetes</taxon>
        <taxon>Cantharellales</taxon>
        <taxon>Ceratobasidiaceae</taxon>
        <taxon>Rhizoctonia</taxon>
    </lineage>
</organism>
<evidence type="ECO:0000313" key="2">
    <source>
        <dbReference type="EMBL" id="QRW21682.1"/>
    </source>
</evidence>
<dbReference type="PANTHER" id="PTHR31912:SF34">
    <property type="entry name" value="NOTOCHORD-RELATED PROTEIN"/>
    <property type="match status" value="1"/>
</dbReference>
<protein>
    <submittedName>
        <fullName evidence="2">Dynein heavy chain, cytoplasmic</fullName>
    </submittedName>
</protein>
<dbReference type="GeneID" id="67028950"/>
<dbReference type="EMBL" id="CP059664">
    <property type="protein sequence ID" value="QRW21682.1"/>
    <property type="molecule type" value="Genomic_DNA"/>
</dbReference>
<evidence type="ECO:0000313" key="3">
    <source>
        <dbReference type="Proteomes" id="UP000650533"/>
    </source>
</evidence>
<dbReference type="AlphaFoldDB" id="A0A8H8NZQ9"/>
<dbReference type="RefSeq" id="XP_043181919.1">
    <property type="nucleotide sequence ID" value="XM_043326487.1"/>
</dbReference>
<dbReference type="KEGG" id="rsx:RhiXN_06671"/>
<feature type="compositionally biased region" description="Gly residues" evidence="1">
    <location>
        <begin position="1119"/>
        <end position="1133"/>
    </location>
</feature>
<proteinExistence type="predicted"/>
<evidence type="ECO:0000256" key="1">
    <source>
        <dbReference type="SAM" id="MobiDB-lite"/>
    </source>
</evidence>
<feature type="region of interest" description="Disordered" evidence="1">
    <location>
        <begin position="141"/>
        <end position="202"/>
    </location>
</feature>
<dbReference type="Proteomes" id="UP000650533">
    <property type="component" value="Chromosome 7"/>
</dbReference>
<accession>A0A8H8NZQ9</accession>
<gene>
    <name evidence="2" type="ORF">RhiXN_06671</name>
</gene>